<dbReference type="HOGENOM" id="CLU_032903_1_1_3"/>
<dbReference type="NCBIfam" id="NF040570">
    <property type="entry name" value="guided_TnpB"/>
    <property type="match status" value="1"/>
</dbReference>
<dbReference type="AlphaFoldDB" id="K9Y244"/>
<comment type="similarity">
    <text evidence="1">In the C-terminal section; belongs to the transposase 35 family.</text>
</comment>
<dbReference type="PROSITE" id="PS00028">
    <property type="entry name" value="ZINC_FINGER_C2H2_1"/>
    <property type="match status" value="1"/>
</dbReference>
<accession>K9Y244</accession>
<name>K9Y244_STAC7</name>
<evidence type="ECO:0000313" key="8">
    <source>
        <dbReference type="Proteomes" id="UP000010473"/>
    </source>
</evidence>
<dbReference type="GO" id="GO:0006310">
    <property type="term" value="P:DNA recombination"/>
    <property type="evidence" value="ECO:0007669"/>
    <property type="project" value="UniProtKB-KW"/>
</dbReference>
<dbReference type="InterPro" id="IPR001959">
    <property type="entry name" value="Transposase"/>
</dbReference>
<dbReference type="eggNOG" id="COG0675">
    <property type="taxonomic scope" value="Bacteria"/>
</dbReference>
<dbReference type="PATRIC" id="fig|111780.3.peg.5161"/>
<dbReference type="Pfam" id="PF07282">
    <property type="entry name" value="Cas12f1-like_TNB"/>
    <property type="match status" value="1"/>
</dbReference>
<evidence type="ECO:0000259" key="6">
    <source>
        <dbReference type="PROSITE" id="PS00028"/>
    </source>
</evidence>
<keyword evidence="3" id="KW-0815">Transposition</keyword>
<dbReference type="Pfam" id="PF01385">
    <property type="entry name" value="OrfB_IS605"/>
    <property type="match status" value="1"/>
</dbReference>
<reference evidence="8" key="1">
    <citation type="journal article" date="2013" name="Proc. Natl. Acad. Sci. U.S.A.">
        <title>Improving the coverage of the cyanobacterial phylum using diversity-driven genome sequencing.</title>
        <authorList>
            <person name="Shih P.M."/>
            <person name="Wu D."/>
            <person name="Latifi A."/>
            <person name="Axen S.D."/>
            <person name="Fewer D.P."/>
            <person name="Talla E."/>
            <person name="Calteau A."/>
            <person name="Cai F."/>
            <person name="Tandeau de Marsac N."/>
            <person name="Rippka R."/>
            <person name="Herdman M."/>
            <person name="Sivonen K."/>
            <person name="Coursin T."/>
            <person name="Laurent T."/>
            <person name="Goodwin L."/>
            <person name="Nolan M."/>
            <person name="Davenport K.W."/>
            <person name="Han C.S."/>
            <person name="Rubin E.M."/>
            <person name="Eisen J.A."/>
            <person name="Woyke T."/>
            <person name="Gugger M."/>
            <person name="Kerfeld C.A."/>
        </authorList>
    </citation>
    <scope>NUCLEOTIDE SEQUENCE [LARGE SCALE GENOMIC DNA]</scope>
    <source>
        <strain evidence="8">ATCC 29371 / PCC 7437</strain>
        <plasmid evidence="8">Plasmid pSTA7437.05</plasmid>
    </source>
</reference>
<evidence type="ECO:0000256" key="2">
    <source>
        <dbReference type="ARBA" id="ARBA00011044"/>
    </source>
</evidence>
<evidence type="ECO:0000256" key="1">
    <source>
        <dbReference type="ARBA" id="ARBA00008761"/>
    </source>
</evidence>
<keyword evidence="4" id="KW-0238">DNA-binding</keyword>
<keyword evidence="8" id="KW-1185">Reference proteome</keyword>
<evidence type="ECO:0000256" key="3">
    <source>
        <dbReference type="ARBA" id="ARBA00022578"/>
    </source>
</evidence>
<organism evidence="7 8">
    <name type="scientific">Stanieria cyanosphaera (strain ATCC 29371 / PCC 7437)</name>
    <dbReference type="NCBI Taxonomy" id="111780"/>
    <lineage>
        <taxon>Bacteria</taxon>
        <taxon>Bacillati</taxon>
        <taxon>Cyanobacteriota</taxon>
        <taxon>Cyanophyceae</taxon>
        <taxon>Pleurocapsales</taxon>
        <taxon>Dermocarpellaceae</taxon>
        <taxon>Stanieria</taxon>
    </lineage>
</organism>
<dbReference type="GO" id="GO:0003677">
    <property type="term" value="F:DNA binding"/>
    <property type="evidence" value="ECO:0007669"/>
    <property type="project" value="UniProtKB-KW"/>
</dbReference>
<evidence type="ECO:0000256" key="5">
    <source>
        <dbReference type="ARBA" id="ARBA00023172"/>
    </source>
</evidence>
<protein>
    <submittedName>
        <fullName evidence="7">Transposase</fullName>
    </submittedName>
</protein>
<proteinExistence type="inferred from homology"/>
<feature type="domain" description="C2H2-type" evidence="6">
    <location>
        <begin position="328"/>
        <end position="348"/>
    </location>
</feature>
<dbReference type="InterPro" id="IPR051399">
    <property type="entry name" value="RNA-guided_DNA_endo/Transpos"/>
</dbReference>
<dbReference type="InterPro" id="IPR013087">
    <property type="entry name" value="Znf_C2H2_type"/>
</dbReference>
<geneLocation type="plasmid" evidence="7 8">
    <name>pSTA7437.05</name>
</geneLocation>
<dbReference type="Proteomes" id="UP000010473">
    <property type="component" value="Plasmid pSTA7437.05"/>
</dbReference>
<keyword evidence="5" id="KW-0233">DNA recombination</keyword>
<evidence type="ECO:0000313" key="7">
    <source>
        <dbReference type="EMBL" id="AFZ38409.1"/>
    </source>
</evidence>
<dbReference type="OrthoDB" id="435395at2"/>
<comment type="similarity">
    <text evidence="2">In the N-terminal section; belongs to the transposase 2 family.</text>
</comment>
<dbReference type="InterPro" id="IPR010095">
    <property type="entry name" value="Cas12f1-like_TNB"/>
</dbReference>
<gene>
    <name evidence="7" type="ordered locus">Sta7437_4989</name>
</gene>
<dbReference type="RefSeq" id="WP_015212138.1">
    <property type="nucleotide sequence ID" value="NC_019766.1"/>
</dbReference>
<keyword evidence="7" id="KW-0614">Plasmid</keyword>
<sequence>MITLEFKLKGNKQQFLAIDEAIRTVQFVRNKCVRLWMDSKGIGKKDIYRYTTELRKEFKYVEALNSSACQQAGERAWSSIAKFYDNCKKKVKGKKGYPKFKKNVRSVEYKQSGWKLSDNRKKITFTDKNGIGTLTLKGGWDLNFYPIDQIKRVKIVRRADGCYAQFAINIDVREYVKQLEPTQDCIGIDVGLKYFYADSKGNTVPVPQYYRKAEKQLNRANRKKSKKFCKGQKQSNNYLKARNRYARKHLRVSRQRKGFVQREALRVIQSNDLVAYEDLKVKNMVKSKLSKSINDASWSAFRSWLEYFGWKYGKVTVAVPPYNTSQNCSNCGEKVKKSLSTRTHKCPHCGFEADRDLNASLNILQLGLRTAGHAGTYAWGETPSWAFGEILMSNGDSLNQESPRL</sequence>
<dbReference type="PANTHER" id="PTHR30405:SF11">
    <property type="entry name" value="RNA-GUIDED DNA ENDONUCLEASE RV2885C-RELATED"/>
    <property type="match status" value="1"/>
</dbReference>
<dbReference type="KEGG" id="scs:Sta7437_4989"/>
<dbReference type="GO" id="GO:0032196">
    <property type="term" value="P:transposition"/>
    <property type="evidence" value="ECO:0007669"/>
    <property type="project" value="UniProtKB-KW"/>
</dbReference>
<dbReference type="EMBL" id="CP003658">
    <property type="protein sequence ID" value="AFZ38409.1"/>
    <property type="molecule type" value="Genomic_DNA"/>
</dbReference>
<dbReference type="PANTHER" id="PTHR30405">
    <property type="entry name" value="TRANSPOSASE"/>
    <property type="match status" value="1"/>
</dbReference>
<evidence type="ECO:0000256" key="4">
    <source>
        <dbReference type="ARBA" id="ARBA00023125"/>
    </source>
</evidence>